<accession>R0LHB0</accession>
<sequence>MLPGHLSKARPRSTSCPAGSRLHLHSTRAGPSEAAPVCPARLRASPSPAVVLPTQLQLLVAAGPNPPGAPEDMALPVPTSPTSMCRPKPQRGPRPCNPTDDRSSFASGADAASSRARGKGRKTAPNVLRWRWGPESHLPTARACRQQGSKAQPRVLLPGRSPERGGQQGHEQGSWGGPTPPGAPLAQWPYTPWRAGRCPRLSRRQQISG</sequence>
<reference evidence="3" key="1">
    <citation type="journal article" date="2013" name="Nat. Genet.">
        <title>The duck genome and transcriptome provide insight into an avian influenza virus reservoir species.</title>
        <authorList>
            <person name="Huang Y."/>
            <person name="Li Y."/>
            <person name="Burt D.W."/>
            <person name="Chen H."/>
            <person name="Zhang Y."/>
            <person name="Qian W."/>
            <person name="Kim H."/>
            <person name="Gan S."/>
            <person name="Zhao Y."/>
            <person name="Li J."/>
            <person name="Yi K."/>
            <person name="Feng H."/>
            <person name="Zhu P."/>
            <person name="Li B."/>
            <person name="Liu Q."/>
            <person name="Fairley S."/>
            <person name="Magor K.E."/>
            <person name="Du Z."/>
            <person name="Hu X."/>
            <person name="Goodman L."/>
            <person name="Tafer H."/>
            <person name="Vignal A."/>
            <person name="Lee T."/>
            <person name="Kim K.W."/>
            <person name="Sheng Z."/>
            <person name="An Y."/>
            <person name="Searle S."/>
            <person name="Herrero J."/>
            <person name="Groenen M.A."/>
            <person name="Crooijmans R.P."/>
            <person name="Faraut T."/>
            <person name="Cai Q."/>
            <person name="Webster R.G."/>
            <person name="Aldridge J.R."/>
            <person name="Warren W.C."/>
            <person name="Bartschat S."/>
            <person name="Kehr S."/>
            <person name="Marz M."/>
            <person name="Stadler P.F."/>
            <person name="Smith J."/>
            <person name="Kraus R.H."/>
            <person name="Zhao Y."/>
            <person name="Ren L."/>
            <person name="Fei J."/>
            <person name="Morisson M."/>
            <person name="Kaiser P."/>
            <person name="Griffin D.K."/>
            <person name="Rao M."/>
            <person name="Pitel F."/>
            <person name="Wang J."/>
            <person name="Li N."/>
        </authorList>
    </citation>
    <scope>NUCLEOTIDE SEQUENCE [LARGE SCALE GENOMIC DNA]</scope>
</reference>
<organism evidence="2 3">
    <name type="scientific">Anas platyrhynchos</name>
    <name type="common">Mallard</name>
    <name type="synonym">Anas boschas</name>
    <dbReference type="NCBI Taxonomy" id="8839"/>
    <lineage>
        <taxon>Eukaryota</taxon>
        <taxon>Metazoa</taxon>
        <taxon>Chordata</taxon>
        <taxon>Craniata</taxon>
        <taxon>Vertebrata</taxon>
        <taxon>Euteleostomi</taxon>
        <taxon>Archelosauria</taxon>
        <taxon>Archosauria</taxon>
        <taxon>Dinosauria</taxon>
        <taxon>Saurischia</taxon>
        <taxon>Theropoda</taxon>
        <taxon>Coelurosauria</taxon>
        <taxon>Aves</taxon>
        <taxon>Neognathae</taxon>
        <taxon>Galloanserae</taxon>
        <taxon>Anseriformes</taxon>
        <taxon>Anatidae</taxon>
        <taxon>Anatinae</taxon>
        <taxon>Anas</taxon>
    </lineage>
</organism>
<name>R0LHB0_ANAPL</name>
<dbReference type="EMBL" id="KB742723">
    <property type="protein sequence ID" value="EOB05039.1"/>
    <property type="molecule type" value="Genomic_DNA"/>
</dbReference>
<evidence type="ECO:0000256" key="1">
    <source>
        <dbReference type="SAM" id="MobiDB-lite"/>
    </source>
</evidence>
<proteinExistence type="predicted"/>
<feature type="region of interest" description="Disordered" evidence="1">
    <location>
        <begin position="1"/>
        <end position="35"/>
    </location>
</feature>
<feature type="region of interest" description="Disordered" evidence="1">
    <location>
        <begin position="141"/>
        <end position="209"/>
    </location>
</feature>
<gene>
    <name evidence="2" type="ORF">Anapl_15255</name>
</gene>
<evidence type="ECO:0000313" key="3">
    <source>
        <dbReference type="Proteomes" id="UP000296049"/>
    </source>
</evidence>
<dbReference type="AlphaFoldDB" id="R0LHB0"/>
<keyword evidence="3" id="KW-1185">Reference proteome</keyword>
<feature type="compositionally biased region" description="Low complexity" evidence="1">
    <location>
        <begin position="104"/>
        <end position="115"/>
    </location>
</feature>
<dbReference type="Proteomes" id="UP000296049">
    <property type="component" value="Unassembled WGS sequence"/>
</dbReference>
<feature type="region of interest" description="Disordered" evidence="1">
    <location>
        <begin position="62"/>
        <end position="125"/>
    </location>
</feature>
<protein>
    <submittedName>
        <fullName evidence="2">Uncharacterized protein</fullName>
    </submittedName>
</protein>
<evidence type="ECO:0000313" key="2">
    <source>
        <dbReference type="EMBL" id="EOB05039.1"/>
    </source>
</evidence>